<dbReference type="KEGG" id="mph:MLP_02210"/>
<dbReference type="RefSeq" id="WP_013861124.1">
    <property type="nucleotide sequence ID" value="NC_015635.1"/>
</dbReference>
<sequence length="288" mass="31906">MVEVAAGAYADEMVSRVSNDPAGRLAFLRDLYRVPAAVDQGYLPYRRAAAAFMGWQLRRGLLNPDSHSAPGSLWWRTVNDSLLRDTCEASAIAFGHPGEPRTASVVATLDFIRAPSSRSWYRAHNMTIAAAYLCNEELARREGRVERFFLNLILVRVMYAHALVSAPKLALSWLAPCGRLLGDPRLGMTGIFLSLSRILPDRYPLDDDVGRHTAAEHGLGHLLDVGMIVPRLAQLYDWSAYVLRLPRLGRLLDPVSGIPSYAWDPADAGVWRPAPSRLARLARQVLPV</sequence>
<protein>
    <submittedName>
        <fullName evidence="1">Uncharacterized protein</fullName>
    </submittedName>
</protein>
<gene>
    <name evidence="1" type="ordered locus">MLP_02210</name>
</gene>
<dbReference type="Proteomes" id="UP000007947">
    <property type="component" value="Chromosome"/>
</dbReference>
<accession>F5XHU0</accession>
<dbReference type="EMBL" id="AP012204">
    <property type="protein sequence ID" value="BAK33235.1"/>
    <property type="molecule type" value="Genomic_DNA"/>
</dbReference>
<name>F5XHU0_MICPN</name>
<evidence type="ECO:0000313" key="1">
    <source>
        <dbReference type="EMBL" id="BAK33235.1"/>
    </source>
</evidence>
<evidence type="ECO:0000313" key="2">
    <source>
        <dbReference type="Proteomes" id="UP000007947"/>
    </source>
</evidence>
<reference evidence="1 2" key="1">
    <citation type="submission" date="2011-05" db="EMBL/GenBank/DDBJ databases">
        <title>Whole genome sequence of Microlunatus phosphovorus NM-1.</title>
        <authorList>
            <person name="Hosoyama A."/>
            <person name="Sasaki K."/>
            <person name="Harada T."/>
            <person name="Igarashi R."/>
            <person name="Kawakoshi A."/>
            <person name="Sasagawa M."/>
            <person name="Fukada J."/>
            <person name="Nakamura S."/>
            <person name="Katano Y."/>
            <person name="Hanada S."/>
            <person name="Kamagata Y."/>
            <person name="Nakamura N."/>
            <person name="Yamazaki S."/>
            <person name="Fujita N."/>
        </authorList>
    </citation>
    <scope>NUCLEOTIDE SEQUENCE [LARGE SCALE GENOMIC DNA]</scope>
    <source>
        <strain evidence="2">ATCC 700054 / DSM 10555 / JCM 9379 / NBRC 101784 / NCIMB 13414 / VKM Ac-1990 / NM-1</strain>
    </source>
</reference>
<dbReference type="AlphaFoldDB" id="F5XHU0"/>
<keyword evidence="2" id="KW-1185">Reference proteome</keyword>
<organism evidence="1 2">
    <name type="scientific">Microlunatus phosphovorus (strain ATCC 700054 / DSM 10555 / JCM 9379 / NBRC 101784 / NCIMB 13414 / VKM Ac-1990 / NM-1)</name>
    <dbReference type="NCBI Taxonomy" id="1032480"/>
    <lineage>
        <taxon>Bacteria</taxon>
        <taxon>Bacillati</taxon>
        <taxon>Actinomycetota</taxon>
        <taxon>Actinomycetes</taxon>
        <taxon>Propionibacteriales</taxon>
        <taxon>Propionibacteriaceae</taxon>
        <taxon>Microlunatus</taxon>
    </lineage>
</organism>
<dbReference type="eggNOG" id="ENOG502Z9WH">
    <property type="taxonomic scope" value="Bacteria"/>
</dbReference>
<dbReference type="HOGENOM" id="CLU_952547_0_0_11"/>
<proteinExistence type="predicted"/>